<evidence type="ECO:0000313" key="3">
    <source>
        <dbReference type="Proteomes" id="UP001291623"/>
    </source>
</evidence>
<name>A0AAE1T1D4_9SOLA</name>
<accession>A0AAE1T1D4</accession>
<proteinExistence type="predicted"/>
<dbReference type="EMBL" id="JAVYJV010000001">
    <property type="protein sequence ID" value="KAK4378651.1"/>
    <property type="molecule type" value="Genomic_DNA"/>
</dbReference>
<feature type="compositionally biased region" description="Polar residues" evidence="1">
    <location>
        <begin position="1"/>
        <end position="12"/>
    </location>
</feature>
<dbReference type="Proteomes" id="UP001291623">
    <property type="component" value="Unassembled WGS sequence"/>
</dbReference>
<dbReference type="AlphaFoldDB" id="A0AAE1T1D4"/>
<sequence>MEPELENNQNTDMVIDASAKKQNGSDSKELEATYVKCASNYEDHTSLVEQIKEVHGSEDDEIDITECTHPADNVLVQSDREELTESSSSFESIISEAENCTTMNDTECTSEYNGDATSELAFTGLGDIFRMTRKKVTPHWRDFIQPFRQRCKLVELKLHLLQSRTRKYEKQMQDNNHQMKLQMGSVRLEDLGSKSIPFSCNSLTDKVVKRKKRRRTEDTLDIAVYMSHHPLFSFFEKRKSSADGSFLDNELDKIAICSDKINADDEFEIQYDLHQQPADGDTSLEKILREIGVLQSQVIQLKTRLDKVTSENVGMFSSTDDLKSLLPCNALASSARGSGLLQENQVKMPVGSRDVVSQLIAEYNMVMPDSAASRHGKLVNASDVIESTGRSLLLDTNTSPEEGVLIYNQRMKEEMSNFEELKIHSVEKPQVLEHVQKATIPASVPDPDPDPDLTVDDQPAPKIRSISKLTAPKSKKRKARRRAGKRNY</sequence>
<gene>
    <name evidence="2" type="ORF">RND71_000513</name>
</gene>
<reference evidence="2" key="1">
    <citation type="submission" date="2023-12" db="EMBL/GenBank/DDBJ databases">
        <title>Genome assembly of Anisodus tanguticus.</title>
        <authorList>
            <person name="Wang Y.-J."/>
        </authorList>
    </citation>
    <scope>NUCLEOTIDE SEQUENCE</scope>
    <source>
        <strain evidence="2">KB-2021</strain>
        <tissue evidence="2">Leaf</tissue>
    </source>
</reference>
<dbReference type="PANTHER" id="PTHR34057">
    <property type="entry name" value="ELONGATION FACTOR"/>
    <property type="match status" value="1"/>
</dbReference>
<keyword evidence="3" id="KW-1185">Reference proteome</keyword>
<dbReference type="PANTHER" id="PTHR34057:SF10">
    <property type="entry name" value="TRANSPOSASE, PTTA_EN_SPM, PLANT"/>
    <property type="match status" value="1"/>
</dbReference>
<evidence type="ECO:0000313" key="2">
    <source>
        <dbReference type="EMBL" id="KAK4378651.1"/>
    </source>
</evidence>
<protein>
    <submittedName>
        <fullName evidence="2">Uncharacterized protein</fullName>
    </submittedName>
</protein>
<feature type="region of interest" description="Disordered" evidence="1">
    <location>
        <begin position="1"/>
        <end position="26"/>
    </location>
</feature>
<feature type="region of interest" description="Disordered" evidence="1">
    <location>
        <begin position="440"/>
        <end position="488"/>
    </location>
</feature>
<comment type="caution">
    <text evidence="2">The sequence shown here is derived from an EMBL/GenBank/DDBJ whole genome shotgun (WGS) entry which is preliminary data.</text>
</comment>
<feature type="compositionally biased region" description="Basic residues" evidence="1">
    <location>
        <begin position="473"/>
        <end position="488"/>
    </location>
</feature>
<evidence type="ECO:0000256" key="1">
    <source>
        <dbReference type="SAM" id="MobiDB-lite"/>
    </source>
</evidence>
<organism evidence="2 3">
    <name type="scientific">Anisodus tanguticus</name>
    <dbReference type="NCBI Taxonomy" id="243964"/>
    <lineage>
        <taxon>Eukaryota</taxon>
        <taxon>Viridiplantae</taxon>
        <taxon>Streptophyta</taxon>
        <taxon>Embryophyta</taxon>
        <taxon>Tracheophyta</taxon>
        <taxon>Spermatophyta</taxon>
        <taxon>Magnoliopsida</taxon>
        <taxon>eudicotyledons</taxon>
        <taxon>Gunneridae</taxon>
        <taxon>Pentapetalae</taxon>
        <taxon>asterids</taxon>
        <taxon>lamiids</taxon>
        <taxon>Solanales</taxon>
        <taxon>Solanaceae</taxon>
        <taxon>Solanoideae</taxon>
        <taxon>Hyoscyameae</taxon>
        <taxon>Anisodus</taxon>
    </lineage>
</organism>